<organism evidence="1 2">
    <name type="scientific">Plasmodium brasilianum</name>
    <dbReference type="NCBI Taxonomy" id="5824"/>
    <lineage>
        <taxon>Eukaryota</taxon>
        <taxon>Sar</taxon>
        <taxon>Alveolata</taxon>
        <taxon>Apicomplexa</taxon>
        <taxon>Aconoidasida</taxon>
        <taxon>Haemosporida</taxon>
        <taxon>Plasmodiidae</taxon>
        <taxon>Plasmodium</taxon>
        <taxon>Plasmodium (Plasmodium)</taxon>
    </lineage>
</organism>
<evidence type="ECO:0000313" key="1">
    <source>
        <dbReference type="EMBL" id="KAI4841336.1"/>
    </source>
</evidence>
<name>A0ACB9YHM4_PLABR</name>
<sequence>MNLYNKKKISTFSKYVGKYKLDRKLGIRNYRLLSAYVEKSDPYIANLKKGITNNEKWDNRKNKQPCRSSSYKEEFNRQYDKHKYLGFEVKTLSDFERILFSHLDYIEIIKEKTSIGDKTTNKKYVKSTEYEFLCLIYYSSGD</sequence>
<keyword evidence="2" id="KW-1185">Reference proteome</keyword>
<gene>
    <name evidence="1" type="ORF">MKS88_000576</name>
</gene>
<dbReference type="Proteomes" id="UP001056978">
    <property type="component" value="Chromosome 1"/>
</dbReference>
<protein>
    <submittedName>
        <fullName evidence="1">Uncharacterized protein</fullName>
    </submittedName>
</protein>
<accession>A0ACB9YHM4</accession>
<evidence type="ECO:0000313" key="2">
    <source>
        <dbReference type="Proteomes" id="UP001056978"/>
    </source>
</evidence>
<proteinExistence type="predicted"/>
<reference evidence="1" key="1">
    <citation type="submission" date="2022-06" db="EMBL/GenBank/DDBJ databases">
        <title>The First Complete Genome of the Simian Malaria Parasite Plasmodium brasilianum.</title>
        <authorList>
            <person name="Bajic M."/>
            <person name="Ravishankar S."/>
        </authorList>
    </citation>
    <scope>NUCLEOTIDE SEQUENCE</scope>
    <source>
        <strain evidence="1">Bolivian I</strain>
    </source>
</reference>
<comment type="caution">
    <text evidence="1">The sequence shown here is derived from an EMBL/GenBank/DDBJ whole genome shotgun (WGS) entry which is preliminary data.</text>
</comment>
<dbReference type="EMBL" id="CM043769">
    <property type="protein sequence ID" value="KAI4841336.1"/>
    <property type="molecule type" value="Genomic_DNA"/>
</dbReference>